<dbReference type="InterPro" id="IPR018309">
    <property type="entry name" value="Tscrpt_reg_PadR_C"/>
</dbReference>
<dbReference type="EMBL" id="JANFNG010000001">
    <property type="protein sequence ID" value="MCQ4079469.1"/>
    <property type="molecule type" value="Genomic_DNA"/>
</dbReference>
<dbReference type="Proteomes" id="UP001057702">
    <property type="component" value="Unassembled WGS sequence"/>
</dbReference>
<feature type="domain" description="Transcription regulator PadR C-terminal" evidence="1">
    <location>
        <begin position="22"/>
        <end position="88"/>
    </location>
</feature>
<accession>A0ABT1PP85</accession>
<sequence length="106" mass="11553">MRRYSDREPAQRHAVASVLPGLVPPQRALEFLHARAAASAELHEHLRQVHKAVASERGPLADYGRLALEWGLRFSAMQREWAEWAACQLGATHVASSGDSGTAGAE</sequence>
<keyword evidence="3" id="KW-1185">Reference proteome</keyword>
<comment type="caution">
    <text evidence="2">The sequence shown here is derived from an EMBL/GenBank/DDBJ whole genome shotgun (WGS) entry which is preliminary data.</text>
</comment>
<evidence type="ECO:0000313" key="3">
    <source>
        <dbReference type="Proteomes" id="UP001057702"/>
    </source>
</evidence>
<dbReference type="Pfam" id="PF10400">
    <property type="entry name" value="Vir_act_alpha_C"/>
    <property type="match status" value="1"/>
</dbReference>
<organism evidence="2 3">
    <name type="scientific">Streptomyces humicola</name>
    <dbReference type="NCBI Taxonomy" id="2953240"/>
    <lineage>
        <taxon>Bacteria</taxon>
        <taxon>Bacillati</taxon>
        <taxon>Actinomycetota</taxon>
        <taxon>Actinomycetes</taxon>
        <taxon>Kitasatosporales</taxon>
        <taxon>Streptomycetaceae</taxon>
        <taxon>Streptomyces</taxon>
    </lineage>
</organism>
<protein>
    <recommendedName>
        <fullName evidence="1">Transcription regulator PadR C-terminal domain-containing protein</fullName>
    </recommendedName>
</protein>
<dbReference type="RefSeq" id="WP_255918315.1">
    <property type="nucleotide sequence ID" value="NZ_JANFNG010000001.1"/>
</dbReference>
<reference evidence="2" key="1">
    <citation type="submission" date="2022-06" db="EMBL/GenBank/DDBJ databases">
        <title>Draft genome sequence of Streptomyces sp. RB6PN25 isolated from peat swamp forest in Thailand.</title>
        <authorList>
            <person name="Duangmal K."/>
            <person name="Klaysubun C."/>
        </authorList>
    </citation>
    <scope>NUCLEOTIDE SEQUENCE</scope>
    <source>
        <strain evidence="2">RB6PN25</strain>
    </source>
</reference>
<proteinExistence type="predicted"/>
<evidence type="ECO:0000313" key="2">
    <source>
        <dbReference type="EMBL" id="MCQ4079469.1"/>
    </source>
</evidence>
<evidence type="ECO:0000259" key="1">
    <source>
        <dbReference type="Pfam" id="PF10400"/>
    </source>
</evidence>
<gene>
    <name evidence="2" type="ORF">NGB36_02345</name>
</gene>
<name>A0ABT1PP85_9ACTN</name>